<dbReference type="Proteomes" id="UP000799536">
    <property type="component" value="Unassembled WGS sequence"/>
</dbReference>
<reference evidence="1" key="1">
    <citation type="journal article" date="2020" name="Stud. Mycol.">
        <title>101 Dothideomycetes genomes: a test case for predicting lifestyles and emergence of pathogens.</title>
        <authorList>
            <person name="Haridas S."/>
            <person name="Albert R."/>
            <person name="Binder M."/>
            <person name="Bloem J."/>
            <person name="Labutti K."/>
            <person name="Salamov A."/>
            <person name="Andreopoulos B."/>
            <person name="Baker S."/>
            <person name="Barry K."/>
            <person name="Bills G."/>
            <person name="Bluhm B."/>
            <person name="Cannon C."/>
            <person name="Castanera R."/>
            <person name="Culley D."/>
            <person name="Daum C."/>
            <person name="Ezra D."/>
            <person name="Gonzalez J."/>
            <person name="Henrissat B."/>
            <person name="Kuo A."/>
            <person name="Liang C."/>
            <person name="Lipzen A."/>
            <person name="Lutzoni F."/>
            <person name="Magnuson J."/>
            <person name="Mondo S."/>
            <person name="Nolan M."/>
            <person name="Ohm R."/>
            <person name="Pangilinan J."/>
            <person name="Park H.-J."/>
            <person name="Ramirez L."/>
            <person name="Alfaro M."/>
            <person name="Sun H."/>
            <person name="Tritt A."/>
            <person name="Yoshinaga Y."/>
            <person name="Zwiers L.-H."/>
            <person name="Turgeon B."/>
            <person name="Goodwin S."/>
            <person name="Spatafora J."/>
            <person name="Crous P."/>
            <person name="Grigoriev I."/>
        </authorList>
    </citation>
    <scope>NUCLEOTIDE SEQUENCE</scope>
    <source>
        <strain evidence="1">ATCC 74209</strain>
    </source>
</reference>
<dbReference type="OrthoDB" id="194358at2759"/>
<evidence type="ECO:0000313" key="2">
    <source>
        <dbReference type="Proteomes" id="UP000799536"/>
    </source>
</evidence>
<protein>
    <submittedName>
        <fullName evidence="1">Uncharacterized protein</fullName>
    </submittedName>
</protein>
<evidence type="ECO:0000313" key="1">
    <source>
        <dbReference type="EMBL" id="KAF2204478.1"/>
    </source>
</evidence>
<gene>
    <name evidence="1" type="ORF">GQ43DRAFT_469050</name>
</gene>
<sequence length="136" mass="15439">MTAQNIFTSFIEALPSITENLKGVNVVQNIGNDVAEEVVSTIRACAFFSLANSHTDRLVEDFTAITRIEELKRKYNWNALEPAKIHNDVGLYILELQSEARKHKIVSIARIALQQAMEFESAYLVPTEEIMREISR</sequence>
<accession>A0A9P4JXT0</accession>
<comment type="caution">
    <text evidence="1">The sequence shown here is derived from an EMBL/GenBank/DDBJ whole genome shotgun (WGS) entry which is preliminary data.</text>
</comment>
<dbReference type="AlphaFoldDB" id="A0A9P4JXT0"/>
<dbReference type="EMBL" id="ML993875">
    <property type="protein sequence ID" value="KAF2204478.1"/>
    <property type="molecule type" value="Genomic_DNA"/>
</dbReference>
<organism evidence="1 2">
    <name type="scientific">Delitschia confertaspora ATCC 74209</name>
    <dbReference type="NCBI Taxonomy" id="1513339"/>
    <lineage>
        <taxon>Eukaryota</taxon>
        <taxon>Fungi</taxon>
        <taxon>Dikarya</taxon>
        <taxon>Ascomycota</taxon>
        <taxon>Pezizomycotina</taxon>
        <taxon>Dothideomycetes</taxon>
        <taxon>Pleosporomycetidae</taxon>
        <taxon>Pleosporales</taxon>
        <taxon>Delitschiaceae</taxon>
        <taxon>Delitschia</taxon>
    </lineage>
</organism>
<name>A0A9P4JXT0_9PLEO</name>
<keyword evidence="2" id="KW-1185">Reference proteome</keyword>
<proteinExistence type="predicted"/>